<proteinExistence type="predicted"/>
<feature type="domain" description="Alpha-N-acetylglucosaminidase N-terminal" evidence="3">
    <location>
        <begin position="66"/>
        <end position="143"/>
    </location>
</feature>
<dbReference type="InterPro" id="IPR007781">
    <property type="entry name" value="NAGLU"/>
</dbReference>
<dbReference type="InterPro" id="IPR006311">
    <property type="entry name" value="TAT_signal"/>
</dbReference>
<evidence type="ECO:0000259" key="4">
    <source>
        <dbReference type="Pfam" id="PF12972"/>
    </source>
</evidence>
<dbReference type="PROSITE" id="PS51318">
    <property type="entry name" value="TAT"/>
    <property type="match status" value="1"/>
</dbReference>
<dbReference type="InterPro" id="IPR024733">
    <property type="entry name" value="NAGLU_tim-barrel"/>
</dbReference>
<evidence type="ECO:0000259" key="2">
    <source>
        <dbReference type="Pfam" id="PF05089"/>
    </source>
</evidence>
<organism evidence="5 6">
    <name type="scientific">Streptomyces inusitatus</name>
    <dbReference type="NCBI Taxonomy" id="68221"/>
    <lineage>
        <taxon>Bacteria</taxon>
        <taxon>Bacillati</taxon>
        <taxon>Actinomycetota</taxon>
        <taxon>Actinomycetes</taxon>
        <taxon>Kitasatosporales</taxon>
        <taxon>Streptomycetaceae</taxon>
        <taxon>Streptomyces</taxon>
    </lineage>
</organism>
<dbReference type="AlphaFoldDB" id="A0A918ULV0"/>
<evidence type="ECO:0000259" key="3">
    <source>
        <dbReference type="Pfam" id="PF12971"/>
    </source>
</evidence>
<dbReference type="Gene3D" id="3.20.20.80">
    <property type="entry name" value="Glycosidases"/>
    <property type="match status" value="1"/>
</dbReference>
<keyword evidence="1" id="KW-0378">Hydrolase</keyword>
<sequence>MPDSLRHAGTGCDVGNTEALMFELSRRRVLGTAGAIGVGTALAAQGPAAGATGPPRRAGAALDLTPARAALRRLLPDHEDQFLLRDLSGPERFRVTGSAGRIEVAGTSAAVLLTGVHWYLKYTCRAHVSWSGSRLDLPAKLPAPARALERSATVPHRFAYNDTHDGYTGPYADWARWERLIDVLALHGCNEVLVTTGQEAVYHRLLMDFGYSDEESRTWLPAPSHQPWWLLQNMSEYGGPLSPALLAARTELGRRITARLRELGMRPVLPGYFGTVPDGFAARNPGARTVPQGSWNGLPRPDWLDPRTPVFAELAAAFYRHQEELFGEADFFKMDLLHEGGSAGDVPVAAAARAVETALRTARPEATWVILGWQANPRPALLDAVDTSRVLIVDGLSDLDTVTDREKEWGGAPYAFGTIPNFGGRTTIGANTDRWTARFTAWRDKPGSALVGTAYMPEAAERDPAALELFSELAWREERIDREAWFTEYARIRYGGKDAAAEEAHLALAATAYRLTSADGRPHDSLFLRRPNLTSAIGTAFDPAGFDRAFAALLRVKEPLRDSDAYRHDLTDLARQALANRSRTLQLALRSAYGAKDVESFRGISALWLRLMRLADTMAGCHRSFLLGPWLEDAKRLATSPAEAVELERTARVLVTTWGDRTVAGHLSNYANRDWHGLIADVHVPQWEAFLTEAATALAEGRAPKTFDWYPAEEAWTVDRRAYPVRPTGDAYRVATRVRDTLATAPYQGHTTVSAEPAALTPGGSATVTASFRNLNGLRASGRVDLALTGAELAPSPQGPTALPGVAAGGSGSVSWRVSAPAEPLAEPLRALPYELRVRYGPLGEDRVAVVQRGALHVAAPMAAGWRTFTSNAAVFGQLGERFAVNGAGSDLWRGTAHFGTAYRAGALTPGVSVLLRVDAQENTSSWARAGIVARDDLAVQGGPGFVNLAVTPGQGVVLSYDSNGDGTLDVYRRVTGVRAPVLLRLTRETGTALTGSLTGSFTGAFSVDEGVSWRTVGTVSVPGAGAAQDVGLFMTASNGGSGARGTVRFSGWEVGVAATG</sequence>
<reference evidence="5" key="1">
    <citation type="journal article" date="2014" name="Int. J. Syst. Evol. Microbiol.">
        <title>Complete genome sequence of Corynebacterium casei LMG S-19264T (=DSM 44701T), isolated from a smear-ripened cheese.</title>
        <authorList>
            <consortium name="US DOE Joint Genome Institute (JGI-PGF)"/>
            <person name="Walter F."/>
            <person name="Albersmeier A."/>
            <person name="Kalinowski J."/>
            <person name="Ruckert C."/>
        </authorList>
    </citation>
    <scope>NUCLEOTIDE SEQUENCE</scope>
    <source>
        <strain evidence="5">JCM 4988</strain>
    </source>
</reference>
<dbReference type="Gene3D" id="3.30.379.10">
    <property type="entry name" value="Chitobiase/beta-hexosaminidase domain 2-like"/>
    <property type="match status" value="1"/>
</dbReference>
<dbReference type="PANTHER" id="PTHR12872">
    <property type="entry name" value="ALPHA-N-ACETYLGLUCOSAMINIDASE"/>
    <property type="match status" value="1"/>
</dbReference>
<dbReference type="Pfam" id="PF12971">
    <property type="entry name" value="NAGLU_N"/>
    <property type="match status" value="1"/>
</dbReference>
<dbReference type="GO" id="GO:0016787">
    <property type="term" value="F:hydrolase activity"/>
    <property type="evidence" value="ECO:0007669"/>
    <property type="project" value="UniProtKB-KW"/>
</dbReference>
<dbReference type="InterPro" id="IPR024732">
    <property type="entry name" value="NAGLU_C"/>
</dbReference>
<protein>
    <recommendedName>
        <fullName evidence="7">Alpha-N-acetylglucosaminidase</fullName>
    </recommendedName>
</protein>
<reference evidence="5" key="2">
    <citation type="submission" date="2020-09" db="EMBL/GenBank/DDBJ databases">
        <authorList>
            <person name="Sun Q."/>
            <person name="Ohkuma M."/>
        </authorList>
    </citation>
    <scope>NUCLEOTIDE SEQUENCE</scope>
    <source>
        <strain evidence="5">JCM 4988</strain>
    </source>
</reference>
<dbReference type="Proteomes" id="UP000630936">
    <property type="component" value="Unassembled WGS sequence"/>
</dbReference>
<evidence type="ECO:0000256" key="1">
    <source>
        <dbReference type="ARBA" id="ARBA00022801"/>
    </source>
</evidence>
<feature type="domain" description="Alpha-N-acetylglucosaminidase tim-barrel" evidence="2">
    <location>
        <begin position="157"/>
        <end position="476"/>
    </location>
</feature>
<dbReference type="InterPro" id="IPR024240">
    <property type="entry name" value="NAGLU_N"/>
</dbReference>
<name>A0A918ULV0_9ACTN</name>
<dbReference type="Pfam" id="PF05089">
    <property type="entry name" value="NAGLU"/>
    <property type="match status" value="1"/>
</dbReference>
<dbReference type="GO" id="GO:0005975">
    <property type="term" value="P:carbohydrate metabolic process"/>
    <property type="evidence" value="ECO:0007669"/>
    <property type="project" value="UniProtKB-ARBA"/>
</dbReference>
<evidence type="ECO:0000313" key="5">
    <source>
        <dbReference type="EMBL" id="GGZ21049.1"/>
    </source>
</evidence>
<dbReference type="PANTHER" id="PTHR12872:SF1">
    <property type="entry name" value="ALPHA-N-ACETYLGLUCOSAMINIDASE"/>
    <property type="match status" value="1"/>
</dbReference>
<evidence type="ECO:0008006" key="7">
    <source>
        <dbReference type="Google" id="ProtNLM"/>
    </source>
</evidence>
<dbReference type="Gene3D" id="1.20.120.670">
    <property type="entry name" value="N-acetyl-b-d-glucoasminidase"/>
    <property type="match status" value="1"/>
</dbReference>
<evidence type="ECO:0000313" key="6">
    <source>
        <dbReference type="Proteomes" id="UP000630936"/>
    </source>
</evidence>
<dbReference type="Pfam" id="PF12972">
    <property type="entry name" value="NAGLU_C"/>
    <property type="match status" value="1"/>
</dbReference>
<keyword evidence="6" id="KW-1185">Reference proteome</keyword>
<gene>
    <name evidence="5" type="ORF">GCM10010387_12590</name>
</gene>
<feature type="domain" description="Alpha-N-acetylglucosaminidase C-terminal" evidence="4">
    <location>
        <begin position="485"/>
        <end position="739"/>
    </location>
</feature>
<comment type="caution">
    <text evidence="5">The sequence shown here is derived from an EMBL/GenBank/DDBJ whole genome shotgun (WGS) entry which is preliminary data.</text>
</comment>
<dbReference type="EMBL" id="BMWG01000002">
    <property type="protein sequence ID" value="GGZ21049.1"/>
    <property type="molecule type" value="Genomic_DNA"/>
</dbReference>
<dbReference type="InterPro" id="IPR029018">
    <property type="entry name" value="Hex-like_dom2"/>
</dbReference>
<accession>A0A918ULV0</accession>